<dbReference type="NCBIfam" id="TIGR03696">
    <property type="entry name" value="Rhs_assc_core"/>
    <property type="match status" value="1"/>
</dbReference>
<evidence type="ECO:0000256" key="1">
    <source>
        <dbReference type="SAM" id="MobiDB-lite"/>
    </source>
</evidence>
<dbReference type="InterPro" id="IPR022385">
    <property type="entry name" value="Rhs_assc_core"/>
</dbReference>
<dbReference type="Gene3D" id="2.180.10.10">
    <property type="entry name" value="RHS repeat-associated core"/>
    <property type="match status" value="1"/>
</dbReference>
<dbReference type="EC" id="3.1.-.-" evidence="2"/>
<organism evidence="2 3">
    <name type="scientific">Posidoniimonas corsicana</name>
    <dbReference type="NCBI Taxonomy" id="1938618"/>
    <lineage>
        <taxon>Bacteria</taxon>
        <taxon>Pseudomonadati</taxon>
        <taxon>Planctomycetota</taxon>
        <taxon>Planctomycetia</taxon>
        <taxon>Pirellulales</taxon>
        <taxon>Lacipirellulaceae</taxon>
        <taxon>Posidoniimonas</taxon>
    </lineage>
</organism>
<keyword evidence="2" id="KW-0378">Hydrolase</keyword>
<accession>A0A5C5V9A9</accession>
<dbReference type="AlphaFoldDB" id="A0A5C5V9A9"/>
<feature type="region of interest" description="Disordered" evidence="1">
    <location>
        <begin position="252"/>
        <end position="271"/>
    </location>
</feature>
<sequence>MDRSVDGQKSMPTRKTATRELDLLTGLQLNRKRYYHQQLGTWLSRDPIGYLGGLNLYGYVVSRPTFYVDPTGLQGDFGIQGWCESLIGDPSRFCPKPKPKPPWFNHYWDNSGTPIDLGDYDLLDDFQRDDDVRNCVRKHKKRISNSDPNPCEGKQPGETASVTVTVTDTCRGIQLEDSIFVLGNTTLQIVTTCTFTGECYKPCIDNQTDQPDPDIMDTKGMTYDCETTYRIVDRFSDPWDVIDIFPGEWNPDGTPYPITGGWDEEWGTGRR</sequence>
<proteinExistence type="predicted"/>
<comment type="caution">
    <text evidence="2">The sequence shown here is derived from an EMBL/GenBank/DDBJ whole genome shotgun (WGS) entry which is preliminary data.</text>
</comment>
<evidence type="ECO:0000313" key="2">
    <source>
        <dbReference type="EMBL" id="TWT35196.1"/>
    </source>
</evidence>
<dbReference type="PRINTS" id="PR00394">
    <property type="entry name" value="RHSPROTEIN"/>
</dbReference>
<evidence type="ECO:0000313" key="3">
    <source>
        <dbReference type="Proteomes" id="UP000316714"/>
    </source>
</evidence>
<reference evidence="2 3" key="1">
    <citation type="submission" date="2019-02" db="EMBL/GenBank/DDBJ databases">
        <title>Deep-cultivation of Planctomycetes and their phenomic and genomic characterization uncovers novel biology.</title>
        <authorList>
            <person name="Wiegand S."/>
            <person name="Jogler M."/>
            <person name="Boedeker C."/>
            <person name="Pinto D."/>
            <person name="Vollmers J."/>
            <person name="Rivas-Marin E."/>
            <person name="Kohn T."/>
            <person name="Peeters S.H."/>
            <person name="Heuer A."/>
            <person name="Rast P."/>
            <person name="Oberbeckmann S."/>
            <person name="Bunk B."/>
            <person name="Jeske O."/>
            <person name="Meyerdierks A."/>
            <person name="Storesund J.E."/>
            <person name="Kallscheuer N."/>
            <person name="Luecker S."/>
            <person name="Lage O.M."/>
            <person name="Pohl T."/>
            <person name="Merkel B.J."/>
            <person name="Hornburger P."/>
            <person name="Mueller R.-W."/>
            <person name="Bruemmer F."/>
            <person name="Labrenz M."/>
            <person name="Spormann A.M."/>
            <person name="Op Den Camp H."/>
            <person name="Overmann J."/>
            <person name="Amann R."/>
            <person name="Jetten M.S.M."/>
            <person name="Mascher T."/>
            <person name="Medema M.H."/>
            <person name="Devos D.P."/>
            <person name="Kaster A.-K."/>
            <person name="Ovreas L."/>
            <person name="Rohde M."/>
            <person name="Galperin M.Y."/>
            <person name="Jogler C."/>
        </authorList>
    </citation>
    <scope>NUCLEOTIDE SEQUENCE [LARGE SCALE GENOMIC DNA]</scope>
    <source>
        <strain evidence="2 3">KOR34</strain>
    </source>
</reference>
<gene>
    <name evidence="2" type="primary">rhsC</name>
    <name evidence="2" type="ORF">KOR34_00840</name>
</gene>
<dbReference type="Proteomes" id="UP000316714">
    <property type="component" value="Unassembled WGS sequence"/>
</dbReference>
<name>A0A5C5V9A9_9BACT</name>
<feature type="compositionally biased region" description="Acidic residues" evidence="1">
    <location>
        <begin position="262"/>
        <end position="271"/>
    </location>
</feature>
<keyword evidence="3" id="KW-1185">Reference proteome</keyword>
<protein>
    <submittedName>
        <fullName evidence="2">Putative deoxyribonuclease RhsC</fullName>
        <ecNumber evidence="2">3.1.-.-</ecNumber>
    </submittedName>
</protein>
<dbReference type="GO" id="GO:0016787">
    <property type="term" value="F:hydrolase activity"/>
    <property type="evidence" value="ECO:0007669"/>
    <property type="project" value="UniProtKB-KW"/>
</dbReference>
<dbReference type="EMBL" id="SIHJ01000001">
    <property type="protein sequence ID" value="TWT35196.1"/>
    <property type="molecule type" value="Genomic_DNA"/>
</dbReference>